<evidence type="ECO:0000256" key="5">
    <source>
        <dbReference type="ARBA" id="ARBA00022833"/>
    </source>
</evidence>
<dbReference type="Gene3D" id="3.40.1050.10">
    <property type="entry name" value="Carbonic anhydrase"/>
    <property type="match status" value="2"/>
</dbReference>
<keyword evidence="10" id="KW-1185">Reference proteome</keyword>
<dbReference type="PROSITE" id="PS00704">
    <property type="entry name" value="PROK_CO2_ANHYDRASE_1"/>
    <property type="match status" value="1"/>
</dbReference>
<evidence type="ECO:0000256" key="3">
    <source>
        <dbReference type="ARBA" id="ARBA00012925"/>
    </source>
</evidence>
<dbReference type="Pfam" id="PF00484">
    <property type="entry name" value="Pro_CA"/>
    <property type="match status" value="2"/>
</dbReference>
<feature type="binding site" evidence="8">
    <location>
        <position position="154"/>
    </location>
    <ligand>
        <name>Zn(2+)</name>
        <dbReference type="ChEBI" id="CHEBI:29105"/>
    </ligand>
</feature>
<organism evidence="9 10">
    <name type="scientific">Gossypium anomalum</name>
    <dbReference type="NCBI Taxonomy" id="47600"/>
    <lineage>
        <taxon>Eukaryota</taxon>
        <taxon>Viridiplantae</taxon>
        <taxon>Streptophyta</taxon>
        <taxon>Embryophyta</taxon>
        <taxon>Tracheophyta</taxon>
        <taxon>Spermatophyta</taxon>
        <taxon>Magnoliopsida</taxon>
        <taxon>eudicotyledons</taxon>
        <taxon>Gunneridae</taxon>
        <taxon>Pentapetalae</taxon>
        <taxon>rosids</taxon>
        <taxon>malvids</taxon>
        <taxon>Malvales</taxon>
        <taxon>Malvaceae</taxon>
        <taxon>Malvoideae</taxon>
        <taxon>Gossypium</taxon>
    </lineage>
</organism>
<evidence type="ECO:0000256" key="2">
    <source>
        <dbReference type="ARBA" id="ARBA00006217"/>
    </source>
</evidence>
<keyword evidence="6" id="KW-0456">Lyase</keyword>
<feature type="binding site" evidence="8">
    <location>
        <position position="94"/>
    </location>
    <ligand>
        <name>Zn(2+)</name>
        <dbReference type="ChEBI" id="CHEBI:29105"/>
    </ligand>
</feature>
<dbReference type="GO" id="GO:0004089">
    <property type="term" value="F:carbonate dehydratase activity"/>
    <property type="evidence" value="ECO:0007669"/>
    <property type="project" value="UniProtKB-EC"/>
</dbReference>
<comment type="catalytic activity">
    <reaction evidence="7">
        <text>hydrogencarbonate + H(+) = CO2 + H2O</text>
        <dbReference type="Rhea" id="RHEA:10748"/>
        <dbReference type="ChEBI" id="CHEBI:15377"/>
        <dbReference type="ChEBI" id="CHEBI:15378"/>
        <dbReference type="ChEBI" id="CHEBI:16526"/>
        <dbReference type="ChEBI" id="CHEBI:17544"/>
        <dbReference type="EC" id="4.2.1.1"/>
    </reaction>
</comment>
<keyword evidence="5 8" id="KW-0862">Zinc</keyword>
<comment type="function">
    <text evidence="1">Reversible hydration of carbon dioxide.</text>
</comment>
<dbReference type="InterPro" id="IPR036874">
    <property type="entry name" value="Carbonic_anhydrase_sf"/>
</dbReference>
<reference evidence="9 10" key="1">
    <citation type="journal article" date="2021" name="bioRxiv">
        <title>The Gossypium anomalum genome as a resource for cotton improvement and evolutionary analysis of hybrid incompatibility.</title>
        <authorList>
            <person name="Grover C.E."/>
            <person name="Yuan D."/>
            <person name="Arick M.A."/>
            <person name="Miller E.R."/>
            <person name="Hu G."/>
            <person name="Peterson D.G."/>
            <person name="Wendel J.F."/>
            <person name="Udall J.A."/>
        </authorList>
    </citation>
    <scope>NUCLEOTIDE SEQUENCE [LARGE SCALE GENOMIC DNA]</scope>
    <source>
        <strain evidence="9">JFW-Udall</strain>
        <tissue evidence="9">Leaf</tissue>
    </source>
</reference>
<dbReference type="InterPro" id="IPR001765">
    <property type="entry name" value="Carbonic_anhydrase"/>
</dbReference>
<dbReference type="CDD" id="cd00884">
    <property type="entry name" value="beta_CA_cladeB"/>
    <property type="match status" value="1"/>
</dbReference>
<evidence type="ECO:0000313" key="10">
    <source>
        <dbReference type="Proteomes" id="UP000701853"/>
    </source>
</evidence>
<proteinExistence type="inferred from homology"/>
<feature type="binding site" evidence="8">
    <location>
        <position position="96"/>
    </location>
    <ligand>
        <name>Zn(2+)</name>
        <dbReference type="ChEBI" id="CHEBI:29105"/>
    </ligand>
</feature>
<dbReference type="GO" id="GO:0015976">
    <property type="term" value="P:carbon utilization"/>
    <property type="evidence" value="ECO:0007669"/>
    <property type="project" value="InterPro"/>
</dbReference>
<name>A0A8J6CKZ9_9ROSI</name>
<dbReference type="InterPro" id="IPR045066">
    <property type="entry name" value="Beta_CA_cladeB"/>
</dbReference>
<keyword evidence="8" id="KW-0479">Metal-binding</keyword>
<dbReference type="EMBL" id="JAHUZN010000012">
    <property type="protein sequence ID" value="KAG8476154.1"/>
    <property type="molecule type" value="Genomic_DNA"/>
</dbReference>
<sequence length="487" mass="55101">MAKHSAEVVVEGLKKILLNVQEELDEKVQSKVEKLIAELQGREHHHRPHPPCDHDAQRLDDGFHFFKTNIFDKNRECFKELAKAQHPKFLVFSCSDSRVSPSVVLNFKPGEAFVGRNIANMVPQFDRVRHTEIGSVIEYAVKSLQVDNILIMGHSRCGGIERLMSLPDETQTYDFIDEWVKIGLPAKKKVLEEAGDLPIEQQLTLCEKESVKNSMGNLLTYPFVRSAVVNGTLTLRGGYYDFVNGDFEQWKISCLARGLLLLFPIYGRTTNRIRNKWFQVKAHAARGQDSNKKRETRIEEMTTSGAAVSQCHMYNSTNLSSEMQFLNVSIITQYSADVVVEGLRKILISEDVRLDEEVQGKVEMLIAELQGRIPFPVPDEDAQTLYNGFQSFKTNIFDPSTIFNFMPGQAFVSRNIANMVPPFDQLRHTETGAVIEYAIKALKVNNILVIGHSRCGGVERLMNLPDVLEENSGLPCEELLKLCEKVN</sequence>
<protein>
    <recommendedName>
        <fullName evidence="3">carbonic anhydrase</fullName>
        <ecNumber evidence="3">4.2.1.1</ecNumber>
    </recommendedName>
</protein>
<comment type="cofactor">
    <cofactor evidence="8">
        <name>Zn(2+)</name>
        <dbReference type="ChEBI" id="CHEBI:29105"/>
    </cofactor>
    <text evidence="8">Binds 1 zinc ion per subunit.</text>
</comment>
<evidence type="ECO:0000256" key="4">
    <source>
        <dbReference type="ARBA" id="ARBA00022799"/>
    </source>
</evidence>
<dbReference type="FunFam" id="3.40.1050.10:FF:000003">
    <property type="entry name" value="Carbonic anhydrase"/>
    <property type="match status" value="1"/>
</dbReference>
<dbReference type="PANTHER" id="PTHR11002:SF45">
    <property type="entry name" value="CARBONIC ANHYDRASE"/>
    <property type="match status" value="1"/>
</dbReference>
<dbReference type="InterPro" id="IPR015892">
    <property type="entry name" value="Carbonic_anhydrase_CS"/>
</dbReference>
<dbReference type="SMART" id="SM00947">
    <property type="entry name" value="Pro_CA"/>
    <property type="match status" value="2"/>
</dbReference>
<comment type="caution">
    <text evidence="9">The sequence shown here is derived from an EMBL/GenBank/DDBJ whole genome shotgun (WGS) entry which is preliminary data.</text>
</comment>
<accession>A0A8J6CKZ9</accession>
<feature type="binding site" evidence="8">
    <location>
        <position position="157"/>
    </location>
    <ligand>
        <name>Zn(2+)</name>
        <dbReference type="ChEBI" id="CHEBI:29105"/>
    </ligand>
</feature>
<evidence type="ECO:0000256" key="1">
    <source>
        <dbReference type="ARBA" id="ARBA00002904"/>
    </source>
</evidence>
<dbReference type="AlphaFoldDB" id="A0A8J6CKZ9"/>
<dbReference type="EC" id="4.2.1.1" evidence="3"/>
<evidence type="ECO:0000256" key="7">
    <source>
        <dbReference type="ARBA" id="ARBA00048348"/>
    </source>
</evidence>
<dbReference type="SUPFAM" id="SSF53056">
    <property type="entry name" value="beta-carbonic anhydrase, cab"/>
    <property type="match status" value="2"/>
</dbReference>
<dbReference type="PROSITE" id="PS00705">
    <property type="entry name" value="PROK_CO2_ANHYDRASE_2"/>
    <property type="match status" value="2"/>
</dbReference>
<dbReference type="PANTHER" id="PTHR11002">
    <property type="entry name" value="CARBONIC ANHYDRASE"/>
    <property type="match status" value="1"/>
</dbReference>
<gene>
    <name evidence="9" type="ORF">CXB51_033158</name>
</gene>
<comment type="similarity">
    <text evidence="2">Belongs to the beta-class carbonic anhydrase family.</text>
</comment>
<dbReference type="GO" id="GO:0008270">
    <property type="term" value="F:zinc ion binding"/>
    <property type="evidence" value="ECO:0007669"/>
    <property type="project" value="InterPro"/>
</dbReference>
<evidence type="ECO:0000256" key="6">
    <source>
        <dbReference type="ARBA" id="ARBA00023239"/>
    </source>
</evidence>
<dbReference type="Proteomes" id="UP000701853">
    <property type="component" value="Chromosome 12"/>
</dbReference>
<evidence type="ECO:0000313" key="9">
    <source>
        <dbReference type="EMBL" id="KAG8476154.1"/>
    </source>
</evidence>
<evidence type="ECO:0000256" key="8">
    <source>
        <dbReference type="PIRSR" id="PIRSR601765-1"/>
    </source>
</evidence>
<keyword evidence="4" id="KW-0702">S-nitrosylation</keyword>
<dbReference type="OrthoDB" id="10248475at2759"/>